<evidence type="ECO:0000256" key="5">
    <source>
        <dbReference type="ARBA" id="ARBA00022853"/>
    </source>
</evidence>
<keyword evidence="1 14" id="KW-0158">Chromosome</keyword>
<dbReference type="SUPFAM" id="SSF46785">
    <property type="entry name" value="Winged helix' DNA-binding domain"/>
    <property type="match status" value="1"/>
</dbReference>
<dbReference type="CDD" id="cd00073">
    <property type="entry name" value="H15"/>
    <property type="match status" value="1"/>
</dbReference>
<keyword evidence="4" id="KW-0221">Differentiation</keyword>
<evidence type="ECO:0000313" key="17">
    <source>
        <dbReference type="Ensembl" id="ENSOCUP00000010593.3"/>
    </source>
</evidence>
<reference evidence="17" key="3">
    <citation type="submission" date="2025-09" db="UniProtKB">
        <authorList>
            <consortium name="Ensembl"/>
        </authorList>
    </citation>
    <scope>IDENTIFICATION</scope>
    <source>
        <strain evidence="17">Thorbecke</strain>
    </source>
</reference>
<evidence type="ECO:0000256" key="7">
    <source>
        <dbReference type="ARBA" id="ARBA00023015"/>
    </source>
</evidence>
<keyword evidence="6" id="KW-0744">Spermatogenesis</keyword>
<accession>G1T311</accession>
<keyword evidence="9" id="KW-0804">Transcription</keyword>
<keyword evidence="5" id="KW-0156">Chromatin regulator</keyword>
<dbReference type="Pfam" id="PF00538">
    <property type="entry name" value="Linker_histone"/>
    <property type="match status" value="1"/>
</dbReference>
<dbReference type="InterPro" id="IPR036390">
    <property type="entry name" value="WH_DNA-bd_sf"/>
</dbReference>
<feature type="region of interest" description="Disordered" evidence="15">
    <location>
        <begin position="155"/>
        <end position="238"/>
    </location>
</feature>
<dbReference type="Bgee" id="ENSOCUG00000012304">
    <property type="expression patterns" value="Expressed in testis and 11 other cell types or tissues"/>
</dbReference>
<dbReference type="Gene3D" id="1.10.10.10">
    <property type="entry name" value="Winged helix-like DNA-binding domain superfamily/Winged helix DNA-binding domain"/>
    <property type="match status" value="1"/>
</dbReference>
<evidence type="ECO:0000256" key="10">
    <source>
        <dbReference type="ARBA" id="ARBA00023242"/>
    </source>
</evidence>
<dbReference type="FunCoup" id="G1T311">
    <property type="interactions" value="36"/>
</dbReference>
<evidence type="ECO:0000256" key="14">
    <source>
        <dbReference type="RuleBase" id="RU003894"/>
    </source>
</evidence>
<evidence type="ECO:0000256" key="9">
    <source>
        <dbReference type="ARBA" id="ARBA00023163"/>
    </source>
</evidence>
<dbReference type="eggNOG" id="ENOG502SVZZ">
    <property type="taxonomic scope" value="Eukaryota"/>
</dbReference>
<feature type="compositionally biased region" description="Basic residues" evidence="15">
    <location>
        <begin position="163"/>
        <end position="194"/>
    </location>
</feature>
<organism evidence="17 18">
    <name type="scientific">Oryctolagus cuniculus</name>
    <name type="common">Rabbit</name>
    <dbReference type="NCBI Taxonomy" id="9986"/>
    <lineage>
        <taxon>Eukaryota</taxon>
        <taxon>Metazoa</taxon>
        <taxon>Chordata</taxon>
        <taxon>Craniata</taxon>
        <taxon>Vertebrata</taxon>
        <taxon>Euteleostomi</taxon>
        <taxon>Mammalia</taxon>
        <taxon>Eutheria</taxon>
        <taxon>Euarchontoglires</taxon>
        <taxon>Glires</taxon>
        <taxon>Lagomorpha</taxon>
        <taxon>Leporidae</taxon>
        <taxon>Oryctolagus</taxon>
    </lineage>
</organism>
<dbReference type="GeneTree" id="ENSGT00730000111487"/>
<name>G1T311_RABIT</name>
<evidence type="ECO:0000256" key="6">
    <source>
        <dbReference type="ARBA" id="ARBA00022871"/>
    </source>
</evidence>
<feature type="region of interest" description="Disordered" evidence="15">
    <location>
        <begin position="71"/>
        <end position="91"/>
    </location>
</feature>
<evidence type="ECO:0000256" key="1">
    <source>
        <dbReference type="ARBA" id="ARBA00022454"/>
    </source>
</evidence>
<keyword evidence="8 14" id="KW-0238">DNA-binding</keyword>
<evidence type="ECO:0000259" key="16">
    <source>
        <dbReference type="PROSITE" id="PS51504"/>
    </source>
</evidence>
<evidence type="ECO:0000256" key="11">
    <source>
        <dbReference type="ARBA" id="ARBA00055987"/>
    </source>
</evidence>
<keyword evidence="10 14" id="KW-0539">Nucleus</keyword>
<evidence type="ECO:0000256" key="2">
    <source>
        <dbReference type="ARBA" id="ARBA00022473"/>
    </source>
</evidence>
<dbReference type="GO" id="GO:0006334">
    <property type="term" value="P:nucleosome assembly"/>
    <property type="evidence" value="ECO:0007669"/>
    <property type="project" value="InterPro"/>
</dbReference>
<dbReference type="FunFam" id="1.10.10.10:FF:000724">
    <property type="entry name" value="Histone H1-like protein in spermatids 1"/>
    <property type="match status" value="1"/>
</dbReference>
<keyword evidence="7" id="KW-0805">Transcription regulation</keyword>
<dbReference type="STRING" id="9986.ENSOCUP00000010593"/>
<dbReference type="PRINTS" id="PR00624">
    <property type="entry name" value="HISTONEH5"/>
</dbReference>
<evidence type="ECO:0000256" key="13">
    <source>
        <dbReference type="ARBA" id="ARBA00081945"/>
    </source>
</evidence>
<dbReference type="GO" id="GO:0030527">
    <property type="term" value="F:structural constituent of chromatin"/>
    <property type="evidence" value="ECO:0007669"/>
    <property type="project" value="InterPro"/>
</dbReference>
<dbReference type="InterPro" id="IPR005818">
    <property type="entry name" value="Histone_H1/H5_H15"/>
</dbReference>
<feature type="compositionally biased region" description="Polar residues" evidence="15">
    <location>
        <begin position="219"/>
        <end position="229"/>
    </location>
</feature>
<reference evidence="17" key="2">
    <citation type="submission" date="2025-08" db="UniProtKB">
        <authorList>
            <consortium name="Ensembl"/>
        </authorList>
    </citation>
    <scope>IDENTIFICATION</scope>
    <source>
        <strain evidence="17">Thorbecke</strain>
    </source>
</reference>
<dbReference type="Ensembl" id="ENSOCUT00000012306.3">
    <property type="protein sequence ID" value="ENSOCUP00000010593.3"/>
    <property type="gene ID" value="ENSOCUG00000012304.3"/>
</dbReference>
<dbReference type="InterPro" id="IPR005819">
    <property type="entry name" value="H1/H5"/>
</dbReference>
<comment type="subcellular location">
    <subcellularLocation>
        <location evidence="14">Nucleus</location>
    </subcellularLocation>
</comment>
<dbReference type="SMART" id="SM00526">
    <property type="entry name" value="H15"/>
    <property type="match status" value="1"/>
</dbReference>
<evidence type="ECO:0000256" key="8">
    <source>
        <dbReference type="ARBA" id="ARBA00023125"/>
    </source>
</evidence>
<evidence type="ECO:0000256" key="4">
    <source>
        <dbReference type="ARBA" id="ARBA00022782"/>
    </source>
</evidence>
<evidence type="ECO:0000256" key="15">
    <source>
        <dbReference type="SAM" id="MobiDB-lite"/>
    </source>
</evidence>
<protein>
    <recommendedName>
        <fullName evidence="12">Histone H1.9</fullName>
    </recommendedName>
    <alternativeName>
        <fullName evidence="13">Spermatid-specific linker histone H1-like protein</fullName>
    </alternativeName>
</protein>
<keyword evidence="3" id="KW-0597">Phosphoprotein</keyword>
<dbReference type="PROSITE" id="PS51504">
    <property type="entry name" value="H15"/>
    <property type="match status" value="1"/>
</dbReference>
<dbReference type="GO" id="GO:0007283">
    <property type="term" value="P:spermatogenesis"/>
    <property type="evidence" value="ECO:0007669"/>
    <property type="project" value="UniProtKB-KW"/>
</dbReference>
<reference evidence="17 18" key="1">
    <citation type="journal article" date="2011" name="Nature">
        <title>A high-resolution map of human evolutionary constraint using 29 mammals.</title>
        <authorList>
            <person name="Lindblad-Toh K."/>
            <person name="Garber M."/>
            <person name="Zuk O."/>
            <person name="Lin M.F."/>
            <person name="Parker B.J."/>
            <person name="Washietl S."/>
            <person name="Kheradpour P."/>
            <person name="Ernst J."/>
            <person name="Jordan G."/>
            <person name="Mauceli E."/>
            <person name="Ward L.D."/>
            <person name="Lowe C.B."/>
            <person name="Holloway A.K."/>
            <person name="Clamp M."/>
            <person name="Gnerre S."/>
            <person name="Alfoldi J."/>
            <person name="Beal K."/>
            <person name="Chang J."/>
            <person name="Clawson H."/>
            <person name="Cuff J."/>
            <person name="Di Palma F."/>
            <person name="Fitzgerald S."/>
            <person name="Flicek P."/>
            <person name="Guttman M."/>
            <person name="Hubisz M.J."/>
            <person name="Jaffe D.B."/>
            <person name="Jungreis I."/>
            <person name="Kent W.J."/>
            <person name="Kostka D."/>
            <person name="Lara M."/>
            <person name="Martins A.L."/>
            <person name="Massingham T."/>
            <person name="Moltke I."/>
            <person name="Raney B.J."/>
            <person name="Rasmussen M.D."/>
            <person name="Robinson J."/>
            <person name="Stark A."/>
            <person name="Vilella A.J."/>
            <person name="Wen J."/>
            <person name="Xie X."/>
            <person name="Zody M.C."/>
            <person name="Baldwin J."/>
            <person name="Bloom T."/>
            <person name="Chin C.W."/>
            <person name="Heiman D."/>
            <person name="Nicol R."/>
            <person name="Nusbaum C."/>
            <person name="Young S."/>
            <person name="Wilkinson J."/>
            <person name="Worley K.C."/>
            <person name="Kovar C.L."/>
            <person name="Muzny D.M."/>
            <person name="Gibbs R.A."/>
            <person name="Cree A."/>
            <person name="Dihn H.H."/>
            <person name="Fowler G."/>
            <person name="Jhangiani S."/>
            <person name="Joshi V."/>
            <person name="Lee S."/>
            <person name="Lewis L.R."/>
            <person name="Nazareth L.V."/>
            <person name="Okwuonu G."/>
            <person name="Santibanez J."/>
            <person name="Warren W.C."/>
            <person name="Mardis E.R."/>
            <person name="Weinstock G.M."/>
            <person name="Wilson R.K."/>
            <person name="Delehaunty K."/>
            <person name="Dooling D."/>
            <person name="Fronik C."/>
            <person name="Fulton L."/>
            <person name="Fulton B."/>
            <person name="Graves T."/>
            <person name="Minx P."/>
            <person name="Sodergren E."/>
            <person name="Birney E."/>
            <person name="Margulies E.H."/>
            <person name="Herrero J."/>
            <person name="Green E.D."/>
            <person name="Haussler D."/>
            <person name="Siepel A."/>
            <person name="Goldman N."/>
            <person name="Pollard K.S."/>
            <person name="Pedersen J.S."/>
            <person name="Lander E.S."/>
            <person name="Kellis M."/>
        </authorList>
    </citation>
    <scope>NUCLEOTIDE SEQUENCE [LARGE SCALE GENOMIC DNA]</scope>
    <source>
        <strain evidence="17 18">Thorbecke inbred</strain>
    </source>
</reference>
<dbReference type="InParanoid" id="G1T311"/>
<proteinExistence type="inferred from homology"/>
<evidence type="ECO:0000313" key="18">
    <source>
        <dbReference type="Proteomes" id="UP000001811"/>
    </source>
</evidence>
<keyword evidence="18" id="KW-1185">Reference proteome</keyword>
<comment type="similarity">
    <text evidence="14">Belongs to the histone H1/H5 family.</text>
</comment>
<dbReference type="SMR" id="G1T311"/>
<keyword evidence="2" id="KW-0217">Developmental protein</keyword>
<comment type="function">
    <text evidence="11">DNA-binding protein that may be implicated in chromatin remodeling and/or transcriptional regulation during spermiogenesis, the process of spermatid maturation into spermatozoa.</text>
</comment>
<dbReference type="GO" id="GO:0003677">
    <property type="term" value="F:DNA binding"/>
    <property type="evidence" value="ECO:0007669"/>
    <property type="project" value="UniProtKB-KW"/>
</dbReference>
<feature type="compositionally biased region" description="Basic residues" evidence="15">
    <location>
        <begin position="205"/>
        <end position="214"/>
    </location>
</feature>
<sequence>RAPDIPWPPLPPLPRRREQWATVTPAGFWWLHNVPLRSSDTQVCGGQLWAIILGPPSGQPGEGEAWVEATRPAPQDSPTMRPGPRSHPKIHRKPSMSKVILGVLANKGKRSRVSQATLKKAVAATGYNMARNTGRFKLALTKLVDKGMLKQVTGKGASGSFRLSRKQASKFKLKAKKRQQRRRKSGQRRPRQRKSLLSSTEGQKQHIKGVRRVAKCPLSPTTTHCSVGTRTEDNKDET</sequence>
<dbReference type="EMBL" id="AAGW02039547">
    <property type="status" value="NOT_ANNOTATED_CDS"/>
    <property type="molecule type" value="Genomic_DNA"/>
</dbReference>
<dbReference type="AlphaFoldDB" id="G1T311"/>
<dbReference type="HOGENOM" id="CLU_105276_0_0_1"/>
<evidence type="ECO:0000256" key="12">
    <source>
        <dbReference type="ARBA" id="ARBA00073461"/>
    </source>
</evidence>
<dbReference type="InterPro" id="IPR036388">
    <property type="entry name" value="WH-like_DNA-bd_sf"/>
</dbReference>
<dbReference type="Proteomes" id="UP000001811">
    <property type="component" value="Chromosome 19"/>
</dbReference>
<dbReference type="GO" id="GO:0000786">
    <property type="term" value="C:nucleosome"/>
    <property type="evidence" value="ECO:0007669"/>
    <property type="project" value="InterPro"/>
</dbReference>
<feature type="domain" description="H15" evidence="16">
    <location>
        <begin position="92"/>
        <end position="165"/>
    </location>
</feature>
<dbReference type="GO" id="GO:0030154">
    <property type="term" value="P:cell differentiation"/>
    <property type="evidence" value="ECO:0007669"/>
    <property type="project" value="UniProtKB-KW"/>
</dbReference>
<dbReference type="GO" id="GO:0030261">
    <property type="term" value="P:chromosome condensation"/>
    <property type="evidence" value="ECO:0007669"/>
    <property type="project" value="UniProtKB-ARBA"/>
</dbReference>
<dbReference type="GO" id="GO:0005634">
    <property type="term" value="C:nucleus"/>
    <property type="evidence" value="ECO:0007669"/>
    <property type="project" value="UniProtKB-SubCell"/>
</dbReference>
<evidence type="ECO:0000256" key="3">
    <source>
        <dbReference type="ARBA" id="ARBA00022553"/>
    </source>
</evidence>